<evidence type="ECO:0000256" key="1">
    <source>
        <dbReference type="SAM" id="MobiDB-lite"/>
    </source>
</evidence>
<evidence type="ECO:0000313" key="2">
    <source>
        <dbReference type="EMBL" id="RKO88112.1"/>
    </source>
</evidence>
<dbReference type="AlphaFoldDB" id="A0A4P9W7P1"/>
<sequence length="422" mass="45823">MRAGRVDDVNEGKRQTGRSGGVERRVPVPELNFIAECPSNRLRTAERETNVTEAPQGQAPAIDRPELLVIDQQDMKNPVEERERKLLVDGRVLEDLERAGNAVGGKRRGWGPRILQKACVMGDGRAGEEGGGTRTERDNAGSLGEYRIEIVLAASQREESLPSPDSVRKQLLLGPARRCATGRQLFDLREFQDGRGAEHSRPRLAAPVSNVGARLDWFPRWTFAVPDLTSDKVPPSTCPVALYALFRIKFRLNIFATSTFGRPLSSCLLLPNVLAVGQPSTTANKGQEAMGARSSPEPTTRRTLAARRSRPFPLLFLLLLPIATHANGNPATCSVPFKSVEVGFEVLAGLDIPLDKSFGLQDSVNPVPSGFMNDICGCAAACSIREGQRADGDASAGCDFWVWDAKAGVCHTRKIADDSDTT</sequence>
<feature type="non-terminal residue" evidence="2">
    <location>
        <position position="422"/>
    </location>
</feature>
<proteinExistence type="predicted"/>
<feature type="region of interest" description="Disordered" evidence="1">
    <location>
        <begin position="280"/>
        <end position="303"/>
    </location>
</feature>
<protein>
    <submittedName>
        <fullName evidence="2">Uncharacterized protein</fullName>
    </submittedName>
</protein>
<evidence type="ECO:0000313" key="3">
    <source>
        <dbReference type="Proteomes" id="UP000269721"/>
    </source>
</evidence>
<keyword evidence="3" id="KW-1185">Reference proteome</keyword>
<feature type="region of interest" description="Disordered" evidence="1">
    <location>
        <begin position="1"/>
        <end position="26"/>
    </location>
</feature>
<feature type="compositionally biased region" description="Basic and acidic residues" evidence="1">
    <location>
        <begin position="1"/>
        <end position="14"/>
    </location>
</feature>
<organism evidence="2 3">
    <name type="scientific">Blyttiomyces helicus</name>
    <dbReference type="NCBI Taxonomy" id="388810"/>
    <lineage>
        <taxon>Eukaryota</taxon>
        <taxon>Fungi</taxon>
        <taxon>Fungi incertae sedis</taxon>
        <taxon>Chytridiomycota</taxon>
        <taxon>Chytridiomycota incertae sedis</taxon>
        <taxon>Chytridiomycetes</taxon>
        <taxon>Chytridiomycetes incertae sedis</taxon>
        <taxon>Blyttiomyces</taxon>
    </lineage>
</organism>
<gene>
    <name evidence="2" type="ORF">BDK51DRAFT_39852</name>
</gene>
<dbReference type="EMBL" id="KZ996937">
    <property type="protein sequence ID" value="RKO88112.1"/>
    <property type="molecule type" value="Genomic_DNA"/>
</dbReference>
<dbReference type="Proteomes" id="UP000269721">
    <property type="component" value="Unassembled WGS sequence"/>
</dbReference>
<reference evidence="3" key="1">
    <citation type="journal article" date="2018" name="Nat. Microbiol.">
        <title>Leveraging single-cell genomics to expand the fungal tree of life.</title>
        <authorList>
            <person name="Ahrendt S.R."/>
            <person name="Quandt C.A."/>
            <person name="Ciobanu D."/>
            <person name="Clum A."/>
            <person name="Salamov A."/>
            <person name="Andreopoulos B."/>
            <person name="Cheng J.F."/>
            <person name="Woyke T."/>
            <person name="Pelin A."/>
            <person name="Henrissat B."/>
            <person name="Reynolds N.K."/>
            <person name="Benny G.L."/>
            <person name="Smith M.E."/>
            <person name="James T.Y."/>
            <person name="Grigoriev I.V."/>
        </authorList>
    </citation>
    <scope>NUCLEOTIDE SEQUENCE [LARGE SCALE GENOMIC DNA]</scope>
</reference>
<name>A0A4P9W7P1_9FUNG</name>
<accession>A0A4P9W7P1</accession>